<dbReference type="SMART" id="SM00321">
    <property type="entry name" value="WSC"/>
    <property type="match status" value="1"/>
</dbReference>
<sequence length="263" mass="28121">MKPVSTTACRSGFLAALVLAPLLCAATPKPVYSSDPETIDSCIDWWNNGDDSTSCEYVRKLFGITPEQFHEWNPSVSVDCEPWRFPLSYCVSTSDREPPPDTSTTTTPVPTTTTTTTTSSSHVPSPTSWKPRGCYPDDDPEYPVLEHMVSEEGGDSSLDIASCEDACWEASVNGTVLYAGVKAGNQCWCSSFIGGESASDQDKCDVPCSGNKEEICGGEDHINVFEPITTGGPGSESGMPTQTSSSAIETETDSGAARNRPFL</sequence>
<evidence type="ECO:0000256" key="2">
    <source>
        <dbReference type="SAM" id="SignalP"/>
    </source>
</evidence>
<feature type="domain" description="WSC" evidence="3">
    <location>
        <begin position="128"/>
        <end position="228"/>
    </location>
</feature>
<name>A0A086T4H5_HAPC1</name>
<dbReference type="OrthoDB" id="2019572at2759"/>
<comment type="caution">
    <text evidence="4">The sequence shown here is derived from an EMBL/GenBank/DDBJ whole genome shotgun (WGS) entry which is preliminary data.</text>
</comment>
<dbReference type="EMBL" id="JPKY01000051">
    <property type="protein sequence ID" value="KFH44257.1"/>
    <property type="molecule type" value="Genomic_DNA"/>
</dbReference>
<accession>A0A086T4H5</accession>
<gene>
    <name evidence="4" type="ORF">ACRE_049420</name>
</gene>
<feature type="signal peptide" evidence="2">
    <location>
        <begin position="1"/>
        <end position="33"/>
    </location>
</feature>
<reference evidence="5" key="1">
    <citation type="journal article" date="2014" name="Genome Announc.">
        <title>Genome sequence and annotation of Acremonium chrysogenum, producer of the beta-lactam antibiotic cephalosporin C.</title>
        <authorList>
            <person name="Terfehr D."/>
            <person name="Dahlmann T.A."/>
            <person name="Specht T."/>
            <person name="Zadra I."/>
            <person name="Kuernsteiner H."/>
            <person name="Kueck U."/>
        </authorList>
    </citation>
    <scope>NUCLEOTIDE SEQUENCE [LARGE SCALE GENOMIC DNA]</scope>
    <source>
        <strain evidence="5">ATCC 11550 / CBS 779.69 / DSM 880 / IAM 14645 / JCM 23072 / IMI 49137</strain>
    </source>
</reference>
<dbReference type="STRING" id="857340.A0A086T4H5"/>
<dbReference type="AlphaFoldDB" id="A0A086T4H5"/>
<proteinExistence type="predicted"/>
<organism evidence="4 5">
    <name type="scientific">Hapsidospora chrysogenum (strain ATCC 11550 / CBS 779.69 / DSM 880 / IAM 14645 / JCM 23072 / IMI 49137)</name>
    <name type="common">Acremonium chrysogenum</name>
    <dbReference type="NCBI Taxonomy" id="857340"/>
    <lineage>
        <taxon>Eukaryota</taxon>
        <taxon>Fungi</taxon>
        <taxon>Dikarya</taxon>
        <taxon>Ascomycota</taxon>
        <taxon>Pezizomycotina</taxon>
        <taxon>Sordariomycetes</taxon>
        <taxon>Hypocreomycetidae</taxon>
        <taxon>Hypocreales</taxon>
        <taxon>Bionectriaceae</taxon>
        <taxon>Hapsidospora</taxon>
    </lineage>
</organism>
<dbReference type="PROSITE" id="PS51212">
    <property type="entry name" value="WSC"/>
    <property type="match status" value="1"/>
</dbReference>
<dbReference type="InterPro" id="IPR002889">
    <property type="entry name" value="WSC_carb-bd"/>
</dbReference>
<dbReference type="Pfam" id="PF01822">
    <property type="entry name" value="WSC"/>
    <property type="match status" value="1"/>
</dbReference>
<keyword evidence="5" id="KW-1185">Reference proteome</keyword>
<protein>
    <recommendedName>
        <fullName evidence="3">WSC domain-containing protein</fullName>
    </recommendedName>
</protein>
<feature type="compositionally biased region" description="Low complexity" evidence="1">
    <location>
        <begin position="102"/>
        <end position="128"/>
    </location>
</feature>
<keyword evidence="2" id="KW-0732">Signal</keyword>
<evidence type="ECO:0000313" key="4">
    <source>
        <dbReference type="EMBL" id="KFH44257.1"/>
    </source>
</evidence>
<dbReference type="Proteomes" id="UP000029964">
    <property type="component" value="Unassembled WGS sequence"/>
</dbReference>
<evidence type="ECO:0000259" key="3">
    <source>
        <dbReference type="PROSITE" id="PS51212"/>
    </source>
</evidence>
<dbReference type="HOGENOM" id="CLU_077470_0_0_1"/>
<evidence type="ECO:0000313" key="5">
    <source>
        <dbReference type="Proteomes" id="UP000029964"/>
    </source>
</evidence>
<feature type="compositionally biased region" description="Polar residues" evidence="1">
    <location>
        <begin position="238"/>
        <end position="249"/>
    </location>
</feature>
<feature type="region of interest" description="Disordered" evidence="1">
    <location>
        <begin position="93"/>
        <end position="134"/>
    </location>
</feature>
<feature type="region of interest" description="Disordered" evidence="1">
    <location>
        <begin position="229"/>
        <end position="263"/>
    </location>
</feature>
<evidence type="ECO:0000256" key="1">
    <source>
        <dbReference type="SAM" id="MobiDB-lite"/>
    </source>
</evidence>
<feature type="chain" id="PRO_5001815345" description="WSC domain-containing protein" evidence="2">
    <location>
        <begin position="34"/>
        <end position="263"/>
    </location>
</feature>